<comment type="caution">
    <text evidence="3">The sequence shown here is derived from an EMBL/GenBank/DDBJ whole genome shotgun (WGS) entry which is preliminary data.</text>
</comment>
<dbReference type="EMBL" id="JAOBTW010000024">
    <property type="protein sequence ID" value="MDZ7283747.1"/>
    <property type="molecule type" value="Genomic_DNA"/>
</dbReference>
<proteinExistence type="predicted"/>
<keyword evidence="1" id="KW-0812">Transmembrane</keyword>
<reference evidence="4" key="1">
    <citation type="submission" date="2023-07" db="EMBL/GenBank/DDBJ databases">
        <title>Whole genome sequence analysis of rice epiphytic Sphingomonas sanguinis OsEp_Plm_15B2.</title>
        <authorList>
            <person name="Sahu K.P."/>
            <person name="Asharani P."/>
            <person name="Reddy B."/>
            <person name="Kumar A."/>
        </authorList>
    </citation>
    <scope>NUCLEOTIDE SEQUENCE [LARGE SCALE GENOMIC DNA]</scope>
    <source>
        <strain evidence="4">OsEp_Plm_15B2</strain>
    </source>
</reference>
<keyword evidence="1" id="KW-0472">Membrane</keyword>
<keyword evidence="4" id="KW-1185">Reference proteome</keyword>
<organism evidence="3 4">
    <name type="scientific">Sphingomonas sanguinis</name>
    <dbReference type="NCBI Taxonomy" id="33051"/>
    <lineage>
        <taxon>Bacteria</taxon>
        <taxon>Pseudomonadati</taxon>
        <taxon>Pseudomonadota</taxon>
        <taxon>Alphaproteobacteria</taxon>
        <taxon>Sphingomonadales</taxon>
        <taxon>Sphingomonadaceae</taxon>
        <taxon>Sphingomonas</taxon>
    </lineage>
</organism>
<keyword evidence="1" id="KW-1133">Transmembrane helix</keyword>
<sequence>MIEDDLAQLRSVIAQDATARDIDAALEPIASTRDPITIAPLLLMLNDDTEDEGLWPLVHAVEQFDDAIYISHFLAALSGMVVASSRWAAIIMMRILNSDASRAELIRQVRGAPTDTQEAATFICGAINERDVRFLTKTAGVLIAASKGS</sequence>
<accession>A0ABU5LV05</accession>
<protein>
    <submittedName>
        <fullName evidence="3">Imm30 family immunity protein</fullName>
    </submittedName>
</protein>
<evidence type="ECO:0000313" key="3">
    <source>
        <dbReference type="EMBL" id="MDZ7283747.1"/>
    </source>
</evidence>
<dbReference type="Proteomes" id="UP001292182">
    <property type="component" value="Unassembled WGS sequence"/>
</dbReference>
<evidence type="ECO:0000256" key="1">
    <source>
        <dbReference type="SAM" id="Phobius"/>
    </source>
</evidence>
<gene>
    <name evidence="3" type="ORF">N4G62_17100</name>
</gene>
<evidence type="ECO:0000259" key="2">
    <source>
        <dbReference type="Pfam" id="PF15565"/>
    </source>
</evidence>
<evidence type="ECO:0000313" key="4">
    <source>
        <dbReference type="Proteomes" id="UP001292182"/>
    </source>
</evidence>
<dbReference type="Pfam" id="PF15565">
    <property type="entry name" value="Imm30"/>
    <property type="match status" value="1"/>
</dbReference>
<feature type="transmembrane region" description="Helical" evidence="1">
    <location>
        <begin position="67"/>
        <end position="89"/>
    </location>
</feature>
<name>A0ABU5LV05_9SPHN</name>
<dbReference type="InterPro" id="IPR029084">
    <property type="entry name" value="Imm30"/>
</dbReference>
<feature type="domain" description="Immunity protein 30" evidence="2">
    <location>
        <begin position="22"/>
        <end position="102"/>
    </location>
</feature>